<dbReference type="Ensembl" id="ENSCPRT00005004129.1">
    <property type="protein sequence ID" value="ENSCPRP00005003533.1"/>
    <property type="gene ID" value="ENSCPRG00005002586.1"/>
</dbReference>
<dbReference type="PROSITE" id="PS00352">
    <property type="entry name" value="CSD_1"/>
    <property type="match status" value="1"/>
</dbReference>
<dbReference type="SUPFAM" id="SSF50249">
    <property type="entry name" value="Nucleic acid-binding proteins"/>
    <property type="match status" value="1"/>
</dbReference>
<dbReference type="GeneTree" id="ENSGT00940000153341"/>
<reference evidence="3" key="2">
    <citation type="submission" date="2025-09" db="UniProtKB">
        <authorList>
            <consortium name="Ensembl"/>
        </authorList>
    </citation>
    <scope>IDENTIFICATION</scope>
</reference>
<dbReference type="PROSITE" id="PS51857">
    <property type="entry name" value="CSD_2"/>
    <property type="match status" value="1"/>
</dbReference>
<evidence type="ECO:0000259" key="2">
    <source>
        <dbReference type="PROSITE" id="PS51857"/>
    </source>
</evidence>
<dbReference type="AlphaFoldDB" id="A0A7M4E2P9"/>
<sequence length="304" mass="34275">AGQQSQTQTPAGRRKKMVLERKVMGTVKWFNVRMGYGFITRNDDKNDLFVHQTSIKKNNPRKYHRSLGDGETVEFDVVLGDKGLEAANVTGPGGMPVYGSIYAADRRKCPKTGPATNYQLSYDIRESVPKSQVDALDDEDHDQQSMFYSLHRAFRILPRYSNSPLQEDVVPAKALVAQVEQNKPMKEGICQDFQQLFGLRQHCLRQPKEEGHKEAKERHQASETIGQMASQLCYCPIYSYLHRRPRNSKPQGGKEAKETSGFSNEDISPSDARNMGLCKCQRMTGTIIHSSCPPCTVQSSNEKK</sequence>
<organism evidence="3 4">
    <name type="scientific">Crocodylus porosus</name>
    <name type="common">Saltwater crocodile</name>
    <name type="synonym">Estuarine crocodile</name>
    <dbReference type="NCBI Taxonomy" id="8502"/>
    <lineage>
        <taxon>Eukaryota</taxon>
        <taxon>Metazoa</taxon>
        <taxon>Chordata</taxon>
        <taxon>Craniata</taxon>
        <taxon>Vertebrata</taxon>
        <taxon>Euteleostomi</taxon>
        <taxon>Archelosauria</taxon>
        <taxon>Archosauria</taxon>
        <taxon>Crocodylia</taxon>
        <taxon>Longirostres</taxon>
        <taxon>Crocodylidae</taxon>
        <taxon>Crocodylus</taxon>
    </lineage>
</organism>
<dbReference type="PANTHER" id="PTHR11544">
    <property type="entry name" value="COLD SHOCK DOMAIN CONTAINING PROTEINS"/>
    <property type="match status" value="1"/>
</dbReference>
<name>A0A7M4E2P9_CROPO</name>
<dbReference type="Proteomes" id="UP000594220">
    <property type="component" value="Unplaced"/>
</dbReference>
<proteinExistence type="predicted"/>
<dbReference type="Gene3D" id="2.40.50.140">
    <property type="entry name" value="Nucleic acid-binding proteins"/>
    <property type="match status" value="1"/>
</dbReference>
<feature type="region of interest" description="Disordered" evidence="1">
    <location>
        <begin position="245"/>
        <end position="269"/>
    </location>
</feature>
<dbReference type="OMA" id="ERKVWGT"/>
<evidence type="ECO:0000313" key="3">
    <source>
        <dbReference type="Ensembl" id="ENSCPRP00005003533.1"/>
    </source>
</evidence>
<dbReference type="InterPro" id="IPR002059">
    <property type="entry name" value="CSP_DNA-bd"/>
</dbReference>
<dbReference type="PRINTS" id="PR00050">
    <property type="entry name" value="COLDSHOCK"/>
</dbReference>
<protein>
    <recommendedName>
        <fullName evidence="2">CSD domain-containing protein</fullName>
    </recommendedName>
</protein>
<dbReference type="InterPro" id="IPR011129">
    <property type="entry name" value="CSD"/>
</dbReference>
<evidence type="ECO:0000313" key="4">
    <source>
        <dbReference type="Proteomes" id="UP000594220"/>
    </source>
</evidence>
<reference evidence="3" key="1">
    <citation type="submission" date="2025-08" db="UniProtKB">
        <authorList>
            <consortium name="Ensembl"/>
        </authorList>
    </citation>
    <scope>IDENTIFICATION</scope>
</reference>
<dbReference type="InterPro" id="IPR012340">
    <property type="entry name" value="NA-bd_OB-fold"/>
</dbReference>
<dbReference type="CDD" id="cd04458">
    <property type="entry name" value="CSP_CDS"/>
    <property type="match status" value="1"/>
</dbReference>
<dbReference type="InterPro" id="IPR019844">
    <property type="entry name" value="CSD_CS"/>
</dbReference>
<dbReference type="Pfam" id="PF00313">
    <property type="entry name" value="CSD"/>
    <property type="match status" value="1"/>
</dbReference>
<keyword evidence="4" id="KW-1185">Reference proteome</keyword>
<dbReference type="FunFam" id="2.40.50.140:FF:000274">
    <property type="entry name" value="Mitochondrial RNA binding protein"/>
    <property type="match status" value="1"/>
</dbReference>
<dbReference type="SMART" id="SM00357">
    <property type="entry name" value="CSP"/>
    <property type="match status" value="1"/>
</dbReference>
<accession>A0A7M4E2P9</accession>
<feature type="domain" description="CSD" evidence="2">
    <location>
        <begin position="22"/>
        <end position="91"/>
    </location>
</feature>
<dbReference type="GO" id="GO:0003676">
    <property type="term" value="F:nucleic acid binding"/>
    <property type="evidence" value="ECO:0007669"/>
    <property type="project" value="InterPro"/>
</dbReference>
<evidence type="ECO:0000256" key="1">
    <source>
        <dbReference type="SAM" id="MobiDB-lite"/>
    </source>
</evidence>
<dbReference type="InterPro" id="IPR050181">
    <property type="entry name" value="Cold_shock_domain"/>
</dbReference>